<proteinExistence type="predicted"/>
<dbReference type="RefSeq" id="WP_209373589.1">
    <property type="nucleotide sequence ID" value="NZ_JAGIZA010000005.1"/>
</dbReference>
<dbReference type="Proteomes" id="UP000677537">
    <property type="component" value="Unassembled WGS sequence"/>
</dbReference>
<name>A0A940MSN6_9PROT</name>
<sequence length="81" mass="8179">MDPEKLAEIAAANAEEVERAKAAARPTESGWSDTIIGLDNASQVAELAARAGGALWDGVCAVGSGIGAVCEAVDSVIPRID</sequence>
<accession>A0A940MSN6</accession>
<evidence type="ECO:0000313" key="1">
    <source>
        <dbReference type="EMBL" id="MBP0493368.1"/>
    </source>
</evidence>
<dbReference type="EMBL" id="JAGIZA010000005">
    <property type="protein sequence ID" value="MBP0493368.1"/>
    <property type="molecule type" value="Genomic_DNA"/>
</dbReference>
<protein>
    <submittedName>
        <fullName evidence="1">Uncharacterized protein</fullName>
    </submittedName>
</protein>
<keyword evidence="2" id="KW-1185">Reference proteome</keyword>
<gene>
    <name evidence="1" type="ORF">J5Y10_11330</name>
</gene>
<comment type="caution">
    <text evidence="1">The sequence shown here is derived from an EMBL/GenBank/DDBJ whole genome shotgun (WGS) entry which is preliminary data.</text>
</comment>
<evidence type="ECO:0000313" key="2">
    <source>
        <dbReference type="Proteomes" id="UP000677537"/>
    </source>
</evidence>
<organism evidence="1 2">
    <name type="scientific">Roseomonas indoligenes</name>
    <dbReference type="NCBI Taxonomy" id="2820811"/>
    <lineage>
        <taxon>Bacteria</taxon>
        <taxon>Pseudomonadati</taxon>
        <taxon>Pseudomonadota</taxon>
        <taxon>Alphaproteobacteria</taxon>
        <taxon>Acetobacterales</taxon>
        <taxon>Roseomonadaceae</taxon>
        <taxon>Roseomonas</taxon>
    </lineage>
</organism>
<dbReference type="AlphaFoldDB" id="A0A940MSN6"/>
<reference evidence="1" key="1">
    <citation type="submission" date="2021-03" db="EMBL/GenBank/DDBJ databases">
        <authorList>
            <person name="So Y."/>
        </authorList>
    </citation>
    <scope>NUCLEOTIDE SEQUENCE</scope>
    <source>
        <strain evidence="1">SG15</strain>
    </source>
</reference>